<accession>A0A1B6IH09</accession>
<dbReference type="EMBL" id="GECU01021503">
    <property type="protein sequence ID" value="JAS86203.1"/>
    <property type="molecule type" value="Transcribed_RNA"/>
</dbReference>
<evidence type="ECO:0000313" key="2">
    <source>
        <dbReference type="EMBL" id="JAS86203.1"/>
    </source>
</evidence>
<protein>
    <recommendedName>
        <fullName evidence="3">PiggyBac transposable element-derived protein domain-containing protein</fullName>
    </recommendedName>
</protein>
<dbReference type="AlphaFoldDB" id="A0A1B6IH09"/>
<feature type="compositionally biased region" description="Acidic residues" evidence="1">
    <location>
        <begin position="23"/>
        <end position="33"/>
    </location>
</feature>
<name>A0A1B6IH09_9HEMI</name>
<reference evidence="2" key="1">
    <citation type="submission" date="2015-11" db="EMBL/GenBank/DDBJ databases">
        <title>De novo transcriptome assembly of four potential Pierce s Disease insect vectors from Arizona vineyards.</title>
        <authorList>
            <person name="Tassone E.E."/>
        </authorList>
    </citation>
    <scope>NUCLEOTIDE SEQUENCE</scope>
</reference>
<evidence type="ECO:0008006" key="3">
    <source>
        <dbReference type="Google" id="ProtNLM"/>
    </source>
</evidence>
<feature type="non-terminal residue" evidence="2">
    <location>
        <position position="1"/>
    </location>
</feature>
<gene>
    <name evidence="2" type="ORF">g.670</name>
</gene>
<feature type="region of interest" description="Disordered" evidence="1">
    <location>
        <begin position="1"/>
        <end position="75"/>
    </location>
</feature>
<feature type="non-terminal residue" evidence="2">
    <location>
        <position position="135"/>
    </location>
</feature>
<feature type="compositionally biased region" description="Polar residues" evidence="1">
    <location>
        <begin position="58"/>
        <end position="70"/>
    </location>
</feature>
<proteinExistence type="predicted"/>
<feature type="compositionally biased region" description="Polar residues" evidence="1">
    <location>
        <begin position="1"/>
        <end position="19"/>
    </location>
</feature>
<sequence length="135" mass="15047">EHLPTNNESGVSSFATSYVDSSSEADDTDEDPNYEPSDVGSTASFNESSAEELEAEVNFNQPSTSENSTEPKIVWSKDAKPVPNFQFDKDHSGIKLDLPTHVTPYLVFSKLWDEDIMNMICSSINNYGRLMDKRS</sequence>
<organism evidence="2">
    <name type="scientific">Homalodisca liturata</name>
    <dbReference type="NCBI Taxonomy" id="320908"/>
    <lineage>
        <taxon>Eukaryota</taxon>
        <taxon>Metazoa</taxon>
        <taxon>Ecdysozoa</taxon>
        <taxon>Arthropoda</taxon>
        <taxon>Hexapoda</taxon>
        <taxon>Insecta</taxon>
        <taxon>Pterygota</taxon>
        <taxon>Neoptera</taxon>
        <taxon>Paraneoptera</taxon>
        <taxon>Hemiptera</taxon>
        <taxon>Auchenorrhyncha</taxon>
        <taxon>Membracoidea</taxon>
        <taxon>Cicadellidae</taxon>
        <taxon>Cicadellinae</taxon>
        <taxon>Proconiini</taxon>
        <taxon>Homalodisca</taxon>
    </lineage>
</organism>
<evidence type="ECO:0000256" key="1">
    <source>
        <dbReference type="SAM" id="MobiDB-lite"/>
    </source>
</evidence>
<feature type="compositionally biased region" description="Polar residues" evidence="1">
    <location>
        <begin position="39"/>
        <end position="48"/>
    </location>
</feature>